<dbReference type="PANTHER" id="PTHR42776:SF27">
    <property type="entry name" value="DIPEPTIDYL PEPTIDASE FAMILY MEMBER 6"/>
    <property type="match status" value="1"/>
</dbReference>
<dbReference type="Gene3D" id="3.40.50.1820">
    <property type="entry name" value="alpha/beta hydrolase"/>
    <property type="match status" value="1"/>
</dbReference>
<evidence type="ECO:0000313" key="3">
    <source>
        <dbReference type="EMBL" id="GAA0757478.1"/>
    </source>
</evidence>
<name>A0ABN1K7P6_9BURK</name>
<evidence type="ECO:0000256" key="1">
    <source>
        <dbReference type="ARBA" id="ARBA00022801"/>
    </source>
</evidence>
<keyword evidence="1" id="KW-0378">Hydrolase</keyword>
<reference evidence="3 4" key="1">
    <citation type="journal article" date="2019" name="Int. J. Syst. Evol. Microbiol.">
        <title>The Global Catalogue of Microorganisms (GCM) 10K type strain sequencing project: providing services to taxonomists for standard genome sequencing and annotation.</title>
        <authorList>
            <consortium name="The Broad Institute Genomics Platform"/>
            <consortium name="The Broad Institute Genome Sequencing Center for Infectious Disease"/>
            <person name="Wu L."/>
            <person name="Ma J."/>
        </authorList>
    </citation>
    <scope>NUCLEOTIDE SEQUENCE [LARGE SCALE GENOMIC DNA]</scope>
    <source>
        <strain evidence="3 4">JCM 15503</strain>
    </source>
</reference>
<dbReference type="Pfam" id="PF00326">
    <property type="entry name" value="Peptidase_S9"/>
    <property type="match status" value="1"/>
</dbReference>
<accession>A0ABN1K7P6</accession>
<dbReference type="InterPro" id="IPR029058">
    <property type="entry name" value="AB_hydrolase_fold"/>
</dbReference>
<feature type="domain" description="Peptidase S9 prolyl oligopeptidase catalytic" evidence="2">
    <location>
        <begin position="478"/>
        <end position="683"/>
    </location>
</feature>
<dbReference type="Gene3D" id="2.120.10.30">
    <property type="entry name" value="TolB, C-terminal domain"/>
    <property type="match status" value="1"/>
</dbReference>
<dbReference type="InterPro" id="IPR011042">
    <property type="entry name" value="6-blade_b-propeller_TolB-like"/>
</dbReference>
<protein>
    <submittedName>
        <fullName evidence="3">S9 family peptidase</fullName>
    </submittedName>
</protein>
<comment type="caution">
    <text evidence="3">The sequence shown here is derived from an EMBL/GenBank/DDBJ whole genome shotgun (WGS) entry which is preliminary data.</text>
</comment>
<gene>
    <name evidence="3" type="ORF">GCM10009107_37150</name>
</gene>
<dbReference type="Proteomes" id="UP001500279">
    <property type="component" value="Unassembled WGS sequence"/>
</dbReference>
<organism evidence="3 4">
    <name type="scientific">Ideonella azotifigens</name>
    <dbReference type="NCBI Taxonomy" id="513160"/>
    <lineage>
        <taxon>Bacteria</taxon>
        <taxon>Pseudomonadati</taxon>
        <taxon>Pseudomonadota</taxon>
        <taxon>Betaproteobacteria</taxon>
        <taxon>Burkholderiales</taxon>
        <taxon>Sphaerotilaceae</taxon>
        <taxon>Ideonella</taxon>
    </lineage>
</organism>
<dbReference type="SUPFAM" id="SSF82171">
    <property type="entry name" value="DPP6 N-terminal domain-like"/>
    <property type="match status" value="1"/>
</dbReference>
<evidence type="ECO:0000259" key="2">
    <source>
        <dbReference type="Pfam" id="PF00326"/>
    </source>
</evidence>
<proteinExistence type="predicted"/>
<dbReference type="SUPFAM" id="SSF53474">
    <property type="entry name" value="alpha/beta-Hydrolases"/>
    <property type="match status" value="1"/>
</dbReference>
<dbReference type="InterPro" id="IPR001375">
    <property type="entry name" value="Peptidase_S9_cat"/>
</dbReference>
<dbReference type="RefSeq" id="WP_231011902.1">
    <property type="nucleotide sequence ID" value="NZ_BAAAEW010000023.1"/>
</dbReference>
<keyword evidence="4" id="KW-1185">Reference proteome</keyword>
<evidence type="ECO:0000313" key="4">
    <source>
        <dbReference type="Proteomes" id="UP001500279"/>
    </source>
</evidence>
<dbReference type="EMBL" id="BAAAEW010000023">
    <property type="protein sequence ID" value="GAA0757478.1"/>
    <property type="molecule type" value="Genomic_DNA"/>
</dbReference>
<dbReference type="PANTHER" id="PTHR42776">
    <property type="entry name" value="SERINE PEPTIDASE S9 FAMILY MEMBER"/>
    <property type="match status" value="1"/>
</dbReference>
<sequence>MRFEHSKPLPRWHAGRVLHIAAASVTLAWVALFSTVAAAAESPPIAAKVDRQPLTSFASLPLLSDVRLSPDGQQIAALMNTGGKTVLMTRPVTGNKPRALLTTDNQEFSFNWIHWVNNERVLASVRFASRRDFVATVETRLLSVKVDGSGSVNLVRNPVPSGSILGNAPSQQFQDRVLDWLPQDGQHVLLQLNGPGSVNPAVYKVDVNTGERVMVKGPERLVMRWLSDAQGRVRVGLQEDDGVIEVRACDPDGKRWRTLWRSTEMKDRVWPMGFGQDPQELYIKAYHEDRLAVFTVRLDDAALPRQLRLADPHADVGGWLLRSPLTGEVLGLRSGADEEADATDETRPAMWNATWRNTLKAIDKGLPERDNLLLDISHDEQRYLIYSEGNGQPGEYYLGDRRSGELTLLAETYPDLDPDRLAHKVPVTLKARDGLPLVAFATLPLGRKLGDAGPPLPTVLLPHGGPNSHDDTGFDPWTAFLADRGYLVLQVNFRGSDGYGYAHKAAGLQRWGLEMQDDLSDTLLWATGQHLADPARVCIVGASYGGYAALMGVVKTPELYRCAVSFAGVSDLPDLIATESLYHGGLEEAERTIGKAWGDRERLRATSPARQAGSIRVPVLLVHGTADRVVPVDQSQTMASALKSAGKTYRYVEQEGGDHHLSREAHRLAFFTELETFLDQQLQPQKARD</sequence>